<evidence type="ECO:0000256" key="11">
    <source>
        <dbReference type="ARBA" id="ARBA00031671"/>
    </source>
</evidence>
<protein>
    <recommendedName>
        <fullName evidence="4">Deoxyribodipyrimidine photo-lyase</fullName>
        <ecNumber evidence="3">4.1.99.3</ecNumber>
    </recommendedName>
    <alternativeName>
        <fullName evidence="11">DNA photolyase</fullName>
    </alternativeName>
</protein>
<comment type="cofactor">
    <cofactor evidence="1">
        <name>FAD</name>
        <dbReference type="ChEBI" id="CHEBI:57692"/>
    </cofactor>
</comment>
<keyword evidence="6" id="KW-0227">DNA damage</keyword>
<evidence type="ECO:0000256" key="7">
    <source>
        <dbReference type="ARBA" id="ARBA00022827"/>
    </source>
</evidence>
<evidence type="ECO:0000256" key="5">
    <source>
        <dbReference type="ARBA" id="ARBA00022630"/>
    </source>
</evidence>
<comment type="catalytic activity">
    <reaction evidence="12">
        <text>cyclobutadipyrimidine (in DNA) = 2 pyrimidine residues (in DNA).</text>
        <dbReference type="EC" id="4.1.99.3"/>
    </reaction>
</comment>
<dbReference type="InterPro" id="IPR052219">
    <property type="entry name" value="Photolyase_Class-2"/>
</dbReference>
<evidence type="ECO:0000259" key="13">
    <source>
        <dbReference type="PROSITE" id="PS51645"/>
    </source>
</evidence>
<comment type="caution">
    <text evidence="14">The sequence shown here is derived from an EMBL/GenBank/DDBJ whole genome shotgun (WGS) entry which is preliminary data.</text>
</comment>
<dbReference type="Pfam" id="PF00875">
    <property type="entry name" value="DNA_photolyase"/>
    <property type="match status" value="1"/>
</dbReference>
<dbReference type="PANTHER" id="PTHR10211:SF0">
    <property type="entry name" value="DEOXYRIBODIPYRIMIDINE PHOTO-LYASE"/>
    <property type="match status" value="1"/>
</dbReference>
<evidence type="ECO:0000256" key="2">
    <source>
        <dbReference type="ARBA" id="ARBA00006409"/>
    </source>
</evidence>
<gene>
    <name evidence="14" type="ORF">KC678_00070</name>
</gene>
<evidence type="ECO:0000256" key="10">
    <source>
        <dbReference type="ARBA" id="ARBA00023239"/>
    </source>
</evidence>
<dbReference type="EMBL" id="JAGQLJ010000002">
    <property type="protein sequence ID" value="MCA9380645.1"/>
    <property type="molecule type" value="Genomic_DNA"/>
</dbReference>
<reference evidence="14" key="1">
    <citation type="submission" date="2020-04" db="EMBL/GenBank/DDBJ databases">
        <authorList>
            <person name="Zhang T."/>
        </authorList>
    </citation>
    <scope>NUCLEOTIDE SEQUENCE</scope>
    <source>
        <strain evidence="14">HKST-UBA13</strain>
    </source>
</reference>
<feature type="domain" description="Photolyase/cryptochrome alpha/beta" evidence="13">
    <location>
        <begin position="21"/>
        <end position="151"/>
    </location>
</feature>
<evidence type="ECO:0000256" key="8">
    <source>
        <dbReference type="ARBA" id="ARBA00023125"/>
    </source>
</evidence>
<reference evidence="14" key="2">
    <citation type="journal article" date="2021" name="Microbiome">
        <title>Successional dynamics and alternative stable states in a saline activated sludge microbial community over 9 years.</title>
        <authorList>
            <person name="Wang Y."/>
            <person name="Ye J."/>
            <person name="Ju F."/>
            <person name="Liu L."/>
            <person name="Boyd J.A."/>
            <person name="Deng Y."/>
            <person name="Parks D.H."/>
            <person name="Jiang X."/>
            <person name="Yin X."/>
            <person name="Woodcroft B.J."/>
            <person name="Tyson G.W."/>
            <person name="Hugenholtz P."/>
            <person name="Polz M.F."/>
            <person name="Zhang T."/>
        </authorList>
    </citation>
    <scope>NUCLEOTIDE SEQUENCE</scope>
    <source>
        <strain evidence="14">HKST-UBA13</strain>
    </source>
</reference>
<evidence type="ECO:0000313" key="14">
    <source>
        <dbReference type="EMBL" id="MCA9380645.1"/>
    </source>
</evidence>
<dbReference type="SUPFAM" id="SSF52425">
    <property type="entry name" value="Cryptochrome/photolyase, N-terminal domain"/>
    <property type="match status" value="1"/>
</dbReference>
<evidence type="ECO:0000256" key="9">
    <source>
        <dbReference type="ARBA" id="ARBA00023204"/>
    </source>
</evidence>
<dbReference type="AlphaFoldDB" id="A0A955L1H9"/>
<dbReference type="Gene3D" id="3.40.50.620">
    <property type="entry name" value="HUPs"/>
    <property type="match status" value="1"/>
</dbReference>
<name>A0A955L1H9_9BACT</name>
<evidence type="ECO:0000256" key="6">
    <source>
        <dbReference type="ARBA" id="ARBA00022763"/>
    </source>
</evidence>
<dbReference type="Gene3D" id="1.25.40.80">
    <property type="match status" value="1"/>
</dbReference>
<dbReference type="GO" id="GO:0003677">
    <property type="term" value="F:DNA binding"/>
    <property type="evidence" value="ECO:0007669"/>
    <property type="project" value="UniProtKB-KW"/>
</dbReference>
<keyword evidence="7" id="KW-0274">FAD</keyword>
<dbReference type="Gene3D" id="1.10.579.10">
    <property type="entry name" value="DNA Cyclobutane Dipyrimidine Photolyase, subunit A, domain 3"/>
    <property type="match status" value="1"/>
</dbReference>
<dbReference type="InterPro" id="IPR036155">
    <property type="entry name" value="Crypto/Photolyase_N_sf"/>
</dbReference>
<evidence type="ECO:0000256" key="12">
    <source>
        <dbReference type="ARBA" id="ARBA00033999"/>
    </source>
</evidence>
<organism evidence="14 15">
    <name type="scientific">Candidatus Dojkabacteria bacterium</name>
    <dbReference type="NCBI Taxonomy" id="2099670"/>
    <lineage>
        <taxon>Bacteria</taxon>
        <taxon>Candidatus Dojkabacteria</taxon>
    </lineage>
</organism>
<evidence type="ECO:0000256" key="3">
    <source>
        <dbReference type="ARBA" id="ARBA00013149"/>
    </source>
</evidence>
<keyword evidence="10 14" id="KW-0456">Lyase</keyword>
<dbReference type="PANTHER" id="PTHR10211">
    <property type="entry name" value="DEOXYRIBODIPYRIMIDINE PHOTOLYASE"/>
    <property type="match status" value="1"/>
</dbReference>
<sequence>MSTFLKKRIKKLNSAEVKDGKSILYIMSRDQRVKDNHALAAALNHAQSLNLPLIVCFNVYTQIENRAKNQYIWMFEGLKKLEKDLKDKDIPFVIEIGKAVKAYKHWEEEFKPAAIYFDFSPLKGPRSTKKEFADKSSTPCYVVDTHNIVPVWEASDKHETAARTIRPKLFKKLEEYFIEPDKIKKNPIKSKFKIDNPSWDQIIKKIKAEELSDYTPIVKSGEDEALKHLNHFIKNKLKDYPEDRNEPVKDGQSNLSAYLHFGQISSLRVLLEIAKQKDINPDQITEHKLSKALVNEMFVWKELSDNFCYYKKDYDNIHGASEWAIKSLDKHRKDERDSVYTLEELEKLRTHDDAWNAAQNQMMKTGKMHGYMRMYWAKKVLEWSSEPEIAIKNAIILNDKYELDGYDPNGYAGIMWSIAGVHDHGWTERDIFGKIRYMNFEGLKRKFDIEAYINKWL</sequence>
<evidence type="ECO:0000256" key="1">
    <source>
        <dbReference type="ARBA" id="ARBA00001974"/>
    </source>
</evidence>
<proteinExistence type="inferred from homology"/>
<dbReference type="PROSITE" id="PS01084">
    <property type="entry name" value="DNA_PHOTOLYASES_2_2"/>
    <property type="match status" value="1"/>
</dbReference>
<keyword evidence="9" id="KW-0234">DNA repair</keyword>
<evidence type="ECO:0000313" key="15">
    <source>
        <dbReference type="Proteomes" id="UP000775877"/>
    </source>
</evidence>
<dbReference type="GO" id="GO:0003904">
    <property type="term" value="F:deoxyribodipyrimidine photo-lyase activity"/>
    <property type="evidence" value="ECO:0007669"/>
    <property type="project" value="UniProtKB-EC"/>
</dbReference>
<dbReference type="FunFam" id="1.10.579.10:FF:000002">
    <property type="entry name" value="Deoxyribodipyrimidine photolyase"/>
    <property type="match status" value="1"/>
</dbReference>
<evidence type="ECO:0000256" key="4">
    <source>
        <dbReference type="ARBA" id="ARBA00014046"/>
    </source>
</evidence>
<dbReference type="InterPro" id="IPR006050">
    <property type="entry name" value="DNA_photolyase_N"/>
</dbReference>
<dbReference type="EC" id="4.1.99.3" evidence="3"/>
<dbReference type="InterPro" id="IPR036134">
    <property type="entry name" value="Crypto/Photolyase_FAD-like_sf"/>
</dbReference>
<keyword evidence="8" id="KW-0238">DNA-binding</keyword>
<dbReference type="InterPro" id="IPR014729">
    <property type="entry name" value="Rossmann-like_a/b/a_fold"/>
</dbReference>
<dbReference type="PROSITE" id="PS51645">
    <property type="entry name" value="PHR_CRY_ALPHA_BETA"/>
    <property type="match status" value="1"/>
</dbReference>
<accession>A0A955L1H9</accession>
<dbReference type="Proteomes" id="UP000775877">
    <property type="component" value="Unassembled WGS sequence"/>
</dbReference>
<comment type="similarity">
    <text evidence="2">Belongs to the DNA photolyase class-2 family.</text>
</comment>
<dbReference type="InterPro" id="IPR032673">
    <property type="entry name" value="DNA_photolyase_2_CS"/>
</dbReference>
<dbReference type="GO" id="GO:0000719">
    <property type="term" value="P:photoreactive repair"/>
    <property type="evidence" value="ECO:0007669"/>
    <property type="project" value="TreeGrafter"/>
</dbReference>
<dbReference type="SUPFAM" id="SSF48173">
    <property type="entry name" value="Cryptochrome/photolyase FAD-binding domain"/>
    <property type="match status" value="1"/>
</dbReference>
<keyword evidence="5" id="KW-0285">Flavoprotein</keyword>